<evidence type="ECO:0000313" key="3">
    <source>
        <dbReference type="Proteomes" id="UP001221411"/>
    </source>
</evidence>
<protein>
    <submittedName>
        <fullName evidence="2">Uncharacterized protein</fullName>
    </submittedName>
</protein>
<organism evidence="2 3">
    <name type="scientific">Polyangium mundeleinium</name>
    <dbReference type="NCBI Taxonomy" id="2995306"/>
    <lineage>
        <taxon>Bacteria</taxon>
        <taxon>Pseudomonadati</taxon>
        <taxon>Myxococcota</taxon>
        <taxon>Polyangia</taxon>
        <taxon>Polyangiales</taxon>
        <taxon>Polyangiaceae</taxon>
        <taxon>Polyangium</taxon>
    </lineage>
</organism>
<keyword evidence="1" id="KW-1133">Transmembrane helix</keyword>
<dbReference type="Proteomes" id="UP001221411">
    <property type="component" value="Unassembled WGS sequence"/>
</dbReference>
<keyword evidence="1" id="KW-0812">Transmembrane</keyword>
<feature type="transmembrane region" description="Helical" evidence="1">
    <location>
        <begin position="166"/>
        <end position="190"/>
    </location>
</feature>
<keyword evidence="3" id="KW-1185">Reference proteome</keyword>
<reference evidence="2 3" key="1">
    <citation type="submission" date="2022-11" db="EMBL/GenBank/DDBJ databases">
        <title>Minimal conservation of predation-associated metabolite biosynthetic gene clusters underscores biosynthetic potential of Myxococcota including descriptions for ten novel species: Archangium lansinium sp. nov., Myxococcus landrumus sp. nov., Nannocystis bai.</title>
        <authorList>
            <person name="Ahearne A."/>
            <person name="Stevens C."/>
            <person name="Dowd S."/>
        </authorList>
    </citation>
    <scope>NUCLEOTIDE SEQUENCE [LARGE SCALE GENOMIC DNA]</scope>
    <source>
        <strain evidence="2 3">RJM3</strain>
    </source>
</reference>
<dbReference type="RefSeq" id="WP_271918380.1">
    <property type="nucleotide sequence ID" value="NZ_JAQNDO010000001.1"/>
</dbReference>
<comment type="caution">
    <text evidence="2">The sequence shown here is derived from an EMBL/GenBank/DDBJ whole genome shotgun (WGS) entry which is preliminary data.</text>
</comment>
<keyword evidence="1" id="KW-0472">Membrane</keyword>
<accession>A0ABT5EMF2</accession>
<proteinExistence type="predicted"/>
<dbReference type="EMBL" id="JAQNDO010000001">
    <property type="protein sequence ID" value="MDC0743014.1"/>
    <property type="molecule type" value="Genomic_DNA"/>
</dbReference>
<evidence type="ECO:0000256" key="1">
    <source>
        <dbReference type="SAM" id="Phobius"/>
    </source>
</evidence>
<sequence>MSAVLRDPSAWWAAAATQGHAMLQQAWAAAGEGLGPENHADGSALTLAPVYPAPGVEALLITLPPPQAPTECHYIALVRVAGQPPRYFVAERGIEGEGGAQRAYWAEWGHAPGGGIMRIRGADLPAISPEAFVAAAAAACSAAPPGPQAPPWQGVRPNTPAKVNRVGLFLGAGCFSLVLFGLGVGGCLLYQEEGRGLHVPDTEVASVAVEPDKPFKIQFVWDGTGYAFNNVWLVVDEGTTSGASFKVKGNVSCSRGSRAESIDVSLTGYGAHDVERKGGNGFSGWFYLMDEYERSSGRPIECSGVIAPSAGAWTKARIVVTQRQRPSDWFAQ</sequence>
<name>A0ABT5EMF2_9BACT</name>
<evidence type="ECO:0000313" key="2">
    <source>
        <dbReference type="EMBL" id="MDC0743014.1"/>
    </source>
</evidence>
<gene>
    <name evidence="2" type="ORF">POL67_16820</name>
</gene>